<evidence type="ECO:0000256" key="8">
    <source>
        <dbReference type="ARBA" id="ARBA00022989"/>
    </source>
</evidence>
<evidence type="ECO:0000256" key="10">
    <source>
        <dbReference type="SAM" id="Phobius"/>
    </source>
</evidence>
<evidence type="ECO:0000256" key="3">
    <source>
        <dbReference type="ARBA" id="ARBA00012438"/>
    </source>
</evidence>
<dbReference type="PROSITE" id="PS50109">
    <property type="entry name" value="HIS_KIN"/>
    <property type="match status" value="1"/>
</dbReference>
<dbReference type="GO" id="GO:0005886">
    <property type="term" value="C:plasma membrane"/>
    <property type="evidence" value="ECO:0007669"/>
    <property type="project" value="UniProtKB-SubCell"/>
</dbReference>
<evidence type="ECO:0000256" key="9">
    <source>
        <dbReference type="ARBA" id="ARBA00023136"/>
    </source>
</evidence>
<accession>R6U1N8</accession>
<dbReference type="Gene3D" id="3.30.565.10">
    <property type="entry name" value="Histidine kinase-like ATPase, C-terminal domain"/>
    <property type="match status" value="1"/>
</dbReference>
<dbReference type="Pfam" id="PF02518">
    <property type="entry name" value="HATPase_c"/>
    <property type="match status" value="1"/>
</dbReference>
<evidence type="ECO:0000313" key="13">
    <source>
        <dbReference type="Proteomes" id="UP000017938"/>
    </source>
</evidence>
<dbReference type="GO" id="GO:0016036">
    <property type="term" value="P:cellular response to phosphate starvation"/>
    <property type="evidence" value="ECO:0007669"/>
    <property type="project" value="TreeGrafter"/>
</dbReference>
<organism evidence="12 13">
    <name type="scientific">Candidatus Colimorpha enterica</name>
    <dbReference type="NCBI Taxonomy" id="3083063"/>
    <lineage>
        <taxon>Bacteria</taxon>
        <taxon>Pseudomonadati</taxon>
        <taxon>Bacteroidota</taxon>
        <taxon>Bacteroidia</taxon>
        <taxon>Bacteroidales</taxon>
        <taxon>Candidatus Colimorpha</taxon>
    </lineage>
</organism>
<sequence>MFLGYLRRRAGDIAVIAVCAVIFAAVFRLFGIEAAAVRYGAALCGAFFAVFAAADYILYRRRVSELEEIKSRITISCEGLPKTKDGVVSAFTGMVTELYGALRSACDEAERRKRNDSEYYTLWVHQIKTPIAAMRLILSESDTEEAHGLLEGLFRIEQYVDMVMAKSRLESDTTDYLLKEYLISDIARSAIRKFAPQFIRKKIKLNFDVPDVPVVTDSKWLGFVVGQVLSNALKYTNEGSVSVYLEKPLTLVIRDTGIGISPEDLPRIFESGYTGSAGRLDRKASGIGLGLCRAVCGRLGHVIRAESEVGVGTAVYIGLDRRETGAE</sequence>
<gene>
    <name evidence="12" type="ORF">BN580_01388</name>
</gene>
<feature type="domain" description="Histidine kinase" evidence="11">
    <location>
        <begin position="122"/>
        <end position="323"/>
    </location>
</feature>
<evidence type="ECO:0000256" key="1">
    <source>
        <dbReference type="ARBA" id="ARBA00000085"/>
    </source>
</evidence>
<comment type="caution">
    <text evidence="12">The sequence shown here is derived from an EMBL/GenBank/DDBJ whole genome shotgun (WGS) entry which is preliminary data.</text>
</comment>
<dbReference type="InterPro" id="IPR003594">
    <property type="entry name" value="HATPase_dom"/>
</dbReference>
<dbReference type="PANTHER" id="PTHR45453:SF2">
    <property type="entry name" value="HISTIDINE KINASE"/>
    <property type="match status" value="1"/>
</dbReference>
<evidence type="ECO:0000256" key="4">
    <source>
        <dbReference type="ARBA" id="ARBA00022475"/>
    </source>
</evidence>
<dbReference type="PRINTS" id="PR00344">
    <property type="entry name" value="BCTRLSENSOR"/>
</dbReference>
<dbReference type="EC" id="2.7.13.3" evidence="3"/>
<feature type="transmembrane region" description="Helical" evidence="10">
    <location>
        <begin position="36"/>
        <end position="59"/>
    </location>
</feature>
<dbReference type="GO" id="GO:0000155">
    <property type="term" value="F:phosphorelay sensor kinase activity"/>
    <property type="evidence" value="ECO:0007669"/>
    <property type="project" value="TreeGrafter"/>
</dbReference>
<evidence type="ECO:0000259" key="11">
    <source>
        <dbReference type="PROSITE" id="PS50109"/>
    </source>
</evidence>
<evidence type="ECO:0000256" key="5">
    <source>
        <dbReference type="ARBA" id="ARBA00022679"/>
    </source>
</evidence>
<dbReference type="SMART" id="SM00387">
    <property type="entry name" value="HATPase_c"/>
    <property type="match status" value="1"/>
</dbReference>
<dbReference type="Proteomes" id="UP000017938">
    <property type="component" value="Unassembled WGS sequence"/>
</dbReference>
<reference evidence="12" key="1">
    <citation type="submission" date="2012-11" db="EMBL/GenBank/DDBJ databases">
        <title>Dependencies among metagenomic species, viruses, plasmids and units of genetic variation.</title>
        <authorList>
            <person name="Nielsen H.B."/>
            <person name="Almeida M."/>
            <person name="Juncker A.S."/>
            <person name="Rasmussen S."/>
            <person name="Li J."/>
            <person name="Sunagawa S."/>
            <person name="Plichta D."/>
            <person name="Gautier L."/>
            <person name="Le Chatelier E."/>
            <person name="Peletier E."/>
            <person name="Bonde I."/>
            <person name="Nielsen T."/>
            <person name="Manichanh C."/>
            <person name="Arumugam M."/>
            <person name="Batto J."/>
            <person name="Santos M.B.Q.D."/>
            <person name="Blom N."/>
            <person name="Borruel N."/>
            <person name="Burgdorf K.S."/>
            <person name="Boumezbeur F."/>
            <person name="Casellas F."/>
            <person name="Dore J."/>
            <person name="Guarner F."/>
            <person name="Hansen T."/>
            <person name="Hildebrand F."/>
            <person name="Kaas R.S."/>
            <person name="Kennedy S."/>
            <person name="Kristiansen K."/>
            <person name="Kultima J.R."/>
            <person name="Leonard P."/>
            <person name="Levenez F."/>
            <person name="Lund O."/>
            <person name="Moumen B."/>
            <person name="Le Paslier D."/>
            <person name="Pons N."/>
            <person name="Pedersen O."/>
            <person name="Prifti E."/>
            <person name="Qin J."/>
            <person name="Raes J."/>
            <person name="Tap J."/>
            <person name="Tims S."/>
            <person name="Ussery D.W."/>
            <person name="Yamada T."/>
            <person name="MetaHit consortium"/>
            <person name="Renault P."/>
            <person name="Sicheritz-Ponten T."/>
            <person name="Bork P."/>
            <person name="Wang J."/>
            <person name="Brunak S."/>
            <person name="Ehrlich S.D."/>
        </authorList>
    </citation>
    <scope>NUCLEOTIDE SEQUENCE [LARGE SCALE GENOMIC DNA]</scope>
</reference>
<keyword evidence="7 12" id="KW-0418">Kinase</keyword>
<name>R6U1N8_9BACT</name>
<comment type="catalytic activity">
    <reaction evidence="1">
        <text>ATP + protein L-histidine = ADP + protein N-phospho-L-histidine.</text>
        <dbReference type="EC" id="2.7.13.3"/>
    </reaction>
</comment>
<dbReference type="EMBL" id="CBFW010000193">
    <property type="protein sequence ID" value="CDC74001.1"/>
    <property type="molecule type" value="Genomic_DNA"/>
</dbReference>
<keyword evidence="8 10" id="KW-1133">Transmembrane helix</keyword>
<keyword evidence="6 10" id="KW-0812">Transmembrane</keyword>
<feature type="transmembrane region" description="Helical" evidence="10">
    <location>
        <begin position="12"/>
        <end position="30"/>
    </location>
</feature>
<evidence type="ECO:0000256" key="6">
    <source>
        <dbReference type="ARBA" id="ARBA00022692"/>
    </source>
</evidence>
<evidence type="ECO:0000256" key="7">
    <source>
        <dbReference type="ARBA" id="ARBA00022777"/>
    </source>
</evidence>
<dbReference type="InterPro" id="IPR050351">
    <property type="entry name" value="BphY/WalK/GraS-like"/>
</dbReference>
<proteinExistence type="predicted"/>
<keyword evidence="5" id="KW-0808">Transferase</keyword>
<evidence type="ECO:0000313" key="12">
    <source>
        <dbReference type="EMBL" id="CDC74001.1"/>
    </source>
</evidence>
<dbReference type="InterPro" id="IPR005467">
    <property type="entry name" value="His_kinase_dom"/>
</dbReference>
<dbReference type="STRING" id="1263015.BN580_01388"/>
<protein>
    <recommendedName>
        <fullName evidence="3">histidine kinase</fullName>
        <ecNumber evidence="3">2.7.13.3</ecNumber>
    </recommendedName>
</protein>
<dbReference type="InterPro" id="IPR004358">
    <property type="entry name" value="Sig_transdc_His_kin-like_C"/>
</dbReference>
<keyword evidence="4" id="KW-1003">Cell membrane</keyword>
<comment type="subcellular location">
    <subcellularLocation>
        <location evidence="2">Cell membrane</location>
        <topology evidence="2">Multi-pass membrane protein</topology>
    </subcellularLocation>
</comment>
<dbReference type="SUPFAM" id="SSF55874">
    <property type="entry name" value="ATPase domain of HSP90 chaperone/DNA topoisomerase II/histidine kinase"/>
    <property type="match status" value="1"/>
</dbReference>
<dbReference type="AlphaFoldDB" id="R6U1N8"/>
<keyword evidence="9 10" id="KW-0472">Membrane</keyword>
<dbReference type="InterPro" id="IPR036890">
    <property type="entry name" value="HATPase_C_sf"/>
</dbReference>
<dbReference type="PANTHER" id="PTHR45453">
    <property type="entry name" value="PHOSPHATE REGULON SENSOR PROTEIN PHOR"/>
    <property type="match status" value="1"/>
</dbReference>
<evidence type="ECO:0000256" key="2">
    <source>
        <dbReference type="ARBA" id="ARBA00004651"/>
    </source>
</evidence>
<dbReference type="GO" id="GO:0004721">
    <property type="term" value="F:phosphoprotein phosphatase activity"/>
    <property type="evidence" value="ECO:0007669"/>
    <property type="project" value="TreeGrafter"/>
</dbReference>